<sequence>MTSAGEKQHYTLALIEKLMENIPHDMNVGLLYDIGCQLERSWRKWGFFEDTILSRFEFAISVFHTYGHQWPCQIIYHPRKRQGFGLSDGEGCERLWSALKPLIAPLWVSGFHQQIFVLNMQVRHLDSKSTTSLGNWLMWRWTDCQTQRELHALGVSEDELRAEWRSQVRHQTKPSPRQLSKKGKQEITKILEMKDLLTARAEAVATLKLQLMTNRIVDLATFNMEITEARARHDKVKETLRRHRVALGVDAQADLNKLKSNKYLRLRMNALTLKTRLRQRKFELERIERSYHQTINGMIYFTSYIYMGS</sequence>
<accession>A0A0C9WFF8</accession>
<keyword evidence="2" id="KW-1185">Reference proteome</keyword>
<protein>
    <submittedName>
        <fullName evidence="1">Uncharacterized protein</fullName>
    </submittedName>
</protein>
<dbReference type="Pfam" id="PF18758">
    <property type="entry name" value="KDZ"/>
    <property type="match status" value="1"/>
</dbReference>
<dbReference type="InterPro" id="IPR040521">
    <property type="entry name" value="KDZ"/>
</dbReference>
<evidence type="ECO:0000313" key="2">
    <source>
        <dbReference type="Proteomes" id="UP000053820"/>
    </source>
</evidence>
<organism evidence="1 2">
    <name type="scientific">Hydnomerulius pinastri MD-312</name>
    <dbReference type="NCBI Taxonomy" id="994086"/>
    <lineage>
        <taxon>Eukaryota</taxon>
        <taxon>Fungi</taxon>
        <taxon>Dikarya</taxon>
        <taxon>Basidiomycota</taxon>
        <taxon>Agaricomycotina</taxon>
        <taxon>Agaricomycetes</taxon>
        <taxon>Agaricomycetidae</taxon>
        <taxon>Boletales</taxon>
        <taxon>Boletales incertae sedis</taxon>
        <taxon>Leucogyrophana</taxon>
    </lineage>
</organism>
<dbReference type="PANTHER" id="PTHR33096">
    <property type="entry name" value="CXC2 DOMAIN-CONTAINING PROTEIN"/>
    <property type="match status" value="1"/>
</dbReference>
<reference evidence="1 2" key="1">
    <citation type="submission" date="2014-04" db="EMBL/GenBank/DDBJ databases">
        <title>Evolutionary Origins and Diversification of the Mycorrhizal Mutualists.</title>
        <authorList>
            <consortium name="DOE Joint Genome Institute"/>
            <consortium name="Mycorrhizal Genomics Consortium"/>
            <person name="Kohler A."/>
            <person name="Kuo A."/>
            <person name="Nagy L.G."/>
            <person name="Floudas D."/>
            <person name="Copeland A."/>
            <person name="Barry K.W."/>
            <person name="Cichocki N."/>
            <person name="Veneault-Fourrey C."/>
            <person name="LaButti K."/>
            <person name="Lindquist E.A."/>
            <person name="Lipzen A."/>
            <person name="Lundell T."/>
            <person name="Morin E."/>
            <person name="Murat C."/>
            <person name="Riley R."/>
            <person name="Ohm R."/>
            <person name="Sun H."/>
            <person name="Tunlid A."/>
            <person name="Henrissat B."/>
            <person name="Grigoriev I.V."/>
            <person name="Hibbett D.S."/>
            <person name="Martin F."/>
        </authorList>
    </citation>
    <scope>NUCLEOTIDE SEQUENCE [LARGE SCALE GENOMIC DNA]</scope>
    <source>
        <strain evidence="1 2">MD-312</strain>
    </source>
</reference>
<gene>
    <name evidence="1" type="ORF">HYDPIDRAFT_91448</name>
</gene>
<dbReference type="Proteomes" id="UP000053820">
    <property type="component" value="Unassembled WGS sequence"/>
</dbReference>
<dbReference type="PANTHER" id="PTHR33096:SF1">
    <property type="entry name" value="CXC1-LIKE CYSTEINE CLUSTER ASSOCIATED WITH KDZ TRANSPOSASES DOMAIN-CONTAINING PROTEIN"/>
    <property type="match status" value="1"/>
</dbReference>
<dbReference type="OrthoDB" id="3237105at2759"/>
<evidence type="ECO:0000313" key="1">
    <source>
        <dbReference type="EMBL" id="KIJ64157.1"/>
    </source>
</evidence>
<name>A0A0C9WFF8_9AGAM</name>
<dbReference type="HOGENOM" id="CLU_004552_10_0_1"/>
<proteinExistence type="predicted"/>
<dbReference type="EMBL" id="KN839848">
    <property type="protein sequence ID" value="KIJ64157.1"/>
    <property type="molecule type" value="Genomic_DNA"/>
</dbReference>
<dbReference type="AlphaFoldDB" id="A0A0C9WFF8"/>